<dbReference type="EMBL" id="BARW01042968">
    <property type="protein sequence ID" value="GAJ17099.1"/>
    <property type="molecule type" value="Genomic_DNA"/>
</dbReference>
<sequence>KLEDSDLIQIFLNQVDIFSIILEKRDRSFTFLGELNSF</sequence>
<organism evidence="1">
    <name type="scientific">marine sediment metagenome</name>
    <dbReference type="NCBI Taxonomy" id="412755"/>
    <lineage>
        <taxon>unclassified sequences</taxon>
        <taxon>metagenomes</taxon>
        <taxon>ecological metagenomes</taxon>
    </lineage>
</organism>
<reference evidence="1" key="1">
    <citation type="journal article" date="2014" name="Front. Microbiol.">
        <title>High frequency of phylogenetically diverse reductive dehalogenase-homologous genes in deep subseafloor sedimentary metagenomes.</title>
        <authorList>
            <person name="Kawai M."/>
            <person name="Futagami T."/>
            <person name="Toyoda A."/>
            <person name="Takaki Y."/>
            <person name="Nishi S."/>
            <person name="Hori S."/>
            <person name="Arai W."/>
            <person name="Tsubouchi T."/>
            <person name="Morono Y."/>
            <person name="Uchiyama I."/>
            <person name="Ito T."/>
            <person name="Fujiyama A."/>
            <person name="Inagaki F."/>
            <person name="Takami H."/>
        </authorList>
    </citation>
    <scope>NUCLEOTIDE SEQUENCE</scope>
    <source>
        <strain evidence="1">Expedition CK06-06</strain>
    </source>
</reference>
<evidence type="ECO:0000313" key="1">
    <source>
        <dbReference type="EMBL" id="GAJ17099.1"/>
    </source>
</evidence>
<comment type="caution">
    <text evidence="1">The sequence shown here is derived from an EMBL/GenBank/DDBJ whole genome shotgun (WGS) entry which is preliminary data.</text>
</comment>
<dbReference type="AlphaFoldDB" id="X1UHT4"/>
<protein>
    <submittedName>
        <fullName evidence="1">Uncharacterized protein</fullName>
    </submittedName>
</protein>
<feature type="non-terminal residue" evidence="1">
    <location>
        <position position="1"/>
    </location>
</feature>
<accession>X1UHT4</accession>
<proteinExistence type="predicted"/>
<name>X1UHT4_9ZZZZ</name>
<gene>
    <name evidence="1" type="ORF">S12H4_63301</name>
</gene>